<sequence>MIGARSGSPSDVMVPMVRLQQVTHVYVTDREASLAVENIDFSVATGEFVSLVGPSGCGKTTILSMIAGLLRPAAGQVLLQGRPVSGPSPEVGYMLQQDYLFPWRTIMDNALLGLELGKRVNEASRERTRLLLESMGLEGKEHLHPSQLSGGMRQRVALVRTLATNPGLLLLDEPFSALDYQTKLQLEDLIAETLRERGKTAILVTHDLAEAIAVSDRIIVLGRNPGHIRRTFDIPKSIREAQPFYARDQPGFNELFHEIWGELEASGVKE</sequence>
<evidence type="ECO:0000256" key="1">
    <source>
        <dbReference type="ARBA" id="ARBA00022448"/>
    </source>
</evidence>
<dbReference type="GO" id="GO:0005524">
    <property type="term" value="F:ATP binding"/>
    <property type="evidence" value="ECO:0007669"/>
    <property type="project" value="UniProtKB-KW"/>
</dbReference>
<dbReference type="PROSITE" id="PS50893">
    <property type="entry name" value="ABC_TRANSPORTER_2"/>
    <property type="match status" value="1"/>
</dbReference>
<keyword evidence="6" id="KW-1185">Reference proteome</keyword>
<keyword evidence="3 5" id="KW-0067">ATP-binding</keyword>
<organism evidence="5 6">
    <name type="scientific">Paenibacillus kribbensis</name>
    <dbReference type="NCBI Taxonomy" id="172713"/>
    <lineage>
        <taxon>Bacteria</taxon>
        <taxon>Bacillati</taxon>
        <taxon>Bacillota</taxon>
        <taxon>Bacilli</taxon>
        <taxon>Bacillales</taxon>
        <taxon>Paenibacillaceae</taxon>
        <taxon>Paenibacillus</taxon>
    </lineage>
</organism>
<dbReference type="InterPro" id="IPR050166">
    <property type="entry name" value="ABC_transporter_ATP-bind"/>
</dbReference>
<dbReference type="GO" id="GO:0016887">
    <property type="term" value="F:ATP hydrolysis activity"/>
    <property type="evidence" value="ECO:0007669"/>
    <property type="project" value="InterPro"/>
</dbReference>
<dbReference type="STRING" id="172713.GCA_001705305_04217"/>
<dbReference type="PANTHER" id="PTHR42788:SF21">
    <property type="entry name" value="ABC TRANSPORTER ATP-BINDING PROTEIN"/>
    <property type="match status" value="1"/>
</dbReference>
<dbReference type="InterPro" id="IPR003593">
    <property type="entry name" value="AAA+_ATPase"/>
</dbReference>
<evidence type="ECO:0000259" key="4">
    <source>
        <dbReference type="PROSITE" id="PS50893"/>
    </source>
</evidence>
<protein>
    <submittedName>
        <fullName evidence="5">Spermidine/putrescine ABC transporter ATP-binding protein</fullName>
    </submittedName>
</protein>
<dbReference type="Proteomes" id="UP000214666">
    <property type="component" value="Chromosome"/>
</dbReference>
<proteinExistence type="predicted"/>
<dbReference type="EMBL" id="CP020028">
    <property type="protein sequence ID" value="ASR47201.1"/>
    <property type="molecule type" value="Genomic_DNA"/>
</dbReference>
<evidence type="ECO:0000313" key="6">
    <source>
        <dbReference type="Proteomes" id="UP000214666"/>
    </source>
</evidence>
<dbReference type="SMART" id="SM00382">
    <property type="entry name" value="AAA"/>
    <property type="match status" value="1"/>
</dbReference>
<keyword evidence="2" id="KW-0547">Nucleotide-binding</keyword>
<name>A0A222WN89_9BACL</name>
<dbReference type="AlphaFoldDB" id="A0A222WN89"/>
<dbReference type="InterPro" id="IPR027417">
    <property type="entry name" value="P-loop_NTPase"/>
</dbReference>
<evidence type="ECO:0000256" key="3">
    <source>
        <dbReference type="ARBA" id="ARBA00022840"/>
    </source>
</evidence>
<feature type="domain" description="ABC transporter" evidence="4">
    <location>
        <begin position="17"/>
        <end position="248"/>
    </location>
</feature>
<evidence type="ECO:0000313" key="5">
    <source>
        <dbReference type="EMBL" id="ASR47201.1"/>
    </source>
</evidence>
<reference evidence="5 6" key="1">
    <citation type="submission" date="2017-03" db="EMBL/GenBank/DDBJ databases">
        <title>Complete genome sequence of Paenibacillus Kribbensis producing bioflocculants.</title>
        <authorList>
            <person name="Lee H.-G."/>
            <person name="Oh H.-M."/>
        </authorList>
    </citation>
    <scope>NUCLEOTIDE SEQUENCE [LARGE SCALE GENOMIC DNA]</scope>
    <source>
        <strain evidence="5 6">AM49</strain>
    </source>
</reference>
<accession>A0A222WN89</accession>
<dbReference type="SUPFAM" id="SSF52540">
    <property type="entry name" value="P-loop containing nucleoside triphosphate hydrolases"/>
    <property type="match status" value="1"/>
</dbReference>
<dbReference type="InterPro" id="IPR003439">
    <property type="entry name" value="ABC_transporter-like_ATP-bd"/>
</dbReference>
<keyword evidence="1" id="KW-0813">Transport</keyword>
<dbReference type="CDD" id="cd03293">
    <property type="entry name" value="ABC_NrtD_SsuB_transporters"/>
    <property type="match status" value="1"/>
</dbReference>
<dbReference type="Gene3D" id="3.40.50.300">
    <property type="entry name" value="P-loop containing nucleotide triphosphate hydrolases"/>
    <property type="match status" value="1"/>
</dbReference>
<dbReference type="InterPro" id="IPR017871">
    <property type="entry name" value="ABC_transporter-like_CS"/>
</dbReference>
<dbReference type="Pfam" id="PF00005">
    <property type="entry name" value="ABC_tran"/>
    <property type="match status" value="1"/>
</dbReference>
<dbReference type="PROSITE" id="PS00211">
    <property type="entry name" value="ABC_TRANSPORTER_1"/>
    <property type="match status" value="1"/>
</dbReference>
<gene>
    <name evidence="5" type="ORF">B4V02_11130</name>
</gene>
<dbReference type="PANTHER" id="PTHR42788">
    <property type="entry name" value="TAURINE IMPORT ATP-BINDING PROTEIN-RELATED"/>
    <property type="match status" value="1"/>
</dbReference>
<evidence type="ECO:0000256" key="2">
    <source>
        <dbReference type="ARBA" id="ARBA00022741"/>
    </source>
</evidence>
<dbReference type="KEGG" id="pkb:B4V02_11130"/>